<evidence type="ECO:0000259" key="7">
    <source>
        <dbReference type="Pfam" id="PF08240"/>
    </source>
</evidence>
<evidence type="ECO:0000256" key="1">
    <source>
        <dbReference type="ARBA" id="ARBA00001947"/>
    </source>
</evidence>
<feature type="region of interest" description="Disordered" evidence="6">
    <location>
        <begin position="1"/>
        <end position="21"/>
    </location>
</feature>
<accession>A0A6N7KZQ3</accession>
<organism evidence="8 9">
    <name type="scientific">Streptomyces kaniharaensis</name>
    <dbReference type="NCBI Taxonomy" id="212423"/>
    <lineage>
        <taxon>Bacteria</taxon>
        <taxon>Bacillati</taxon>
        <taxon>Actinomycetota</taxon>
        <taxon>Actinomycetes</taxon>
        <taxon>Kitasatosporales</taxon>
        <taxon>Streptomycetaceae</taxon>
        <taxon>Streptomyces</taxon>
    </lineage>
</organism>
<dbReference type="SUPFAM" id="SSF50129">
    <property type="entry name" value="GroES-like"/>
    <property type="match status" value="1"/>
</dbReference>
<name>A0A6N7KZQ3_9ACTN</name>
<dbReference type="PANTHER" id="PTHR43350:SF2">
    <property type="entry name" value="GROES-LIKE ZINC-BINDING ALCOHOL DEHYDROGENASE FAMILY PROTEIN"/>
    <property type="match status" value="1"/>
</dbReference>
<comment type="similarity">
    <text evidence="2">Belongs to the zinc-containing alcohol dehydrogenase family.</text>
</comment>
<protein>
    <submittedName>
        <fullName evidence="8">Alcohol dehydrogenase catalytic domain-containing protein</fullName>
    </submittedName>
</protein>
<feature type="compositionally biased region" description="Low complexity" evidence="6">
    <location>
        <begin position="1"/>
        <end position="10"/>
    </location>
</feature>
<dbReference type="EMBL" id="WBOF01000001">
    <property type="protein sequence ID" value="MQS15748.1"/>
    <property type="molecule type" value="Genomic_DNA"/>
</dbReference>
<evidence type="ECO:0000256" key="4">
    <source>
        <dbReference type="ARBA" id="ARBA00022833"/>
    </source>
</evidence>
<keyword evidence="5" id="KW-0560">Oxidoreductase</keyword>
<dbReference type="SUPFAM" id="SSF51735">
    <property type="entry name" value="NAD(P)-binding Rossmann-fold domains"/>
    <property type="match status" value="1"/>
</dbReference>
<dbReference type="GO" id="GO:0016491">
    <property type="term" value="F:oxidoreductase activity"/>
    <property type="evidence" value="ECO:0007669"/>
    <property type="project" value="UniProtKB-KW"/>
</dbReference>
<evidence type="ECO:0000256" key="2">
    <source>
        <dbReference type="ARBA" id="ARBA00008072"/>
    </source>
</evidence>
<dbReference type="GO" id="GO:0046872">
    <property type="term" value="F:metal ion binding"/>
    <property type="evidence" value="ECO:0007669"/>
    <property type="project" value="UniProtKB-KW"/>
</dbReference>
<dbReference type="CDD" id="cd05188">
    <property type="entry name" value="MDR"/>
    <property type="match status" value="1"/>
</dbReference>
<comment type="cofactor">
    <cofactor evidence="1">
        <name>Zn(2+)</name>
        <dbReference type="ChEBI" id="CHEBI:29105"/>
    </cofactor>
</comment>
<dbReference type="Gene3D" id="3.40.50.720">
    <property type="entry name" value="NAD(P)-binding Rossmann-like Domain"/>
    <property type="match status" value="1"/>
</dbReference>
<dbReference type="InterPro" id="IPR013154">
    <property type="entry name" value="ADH-like_N"/>
</dbReference>
<dbReference type="Proteomes" id="UP000450000">
    <property type="component" value="Unassembled WGS sequence"/>
</dbReference>
<evidence type="ECO:0000256" key="6">
    <source>
        <dbReference type="SAM" id="MobiDB-lite"/>
    </source>
</evidence>
<keyword evidence="4" id="KW-0862">Zinc</keyword>
<reference evidence="8 9" key="1">
    <citation type="submission" date="2019-09" db="EMBL/GenBank/DDBJ databases">
        <title>Genome Sequences of Streptomyces kaniharaensis ATCC 21070.</title>
        <authorList>
            <person name="Zhu W."/>
            <person name="De Crecy-Lagard V."/>
            <person name="Richards N.G."/>
        </authorList>
    </citation>
    <scope>NUCLEOTIDE SEQUENCE [LARGE SCALE GENOMIC DNA]</scope>
    <source>
        <strain evidence="8 9">SF-557</strain>
    </source>
</reference>
<evidence type="ECO:0000256" key="5">
    <source>
        <dbReference type="ARBA" id="ARBA00023002"/>
    </source>
</evidence>
<gene>
    <name evidence="8" type="ORF">F7Q99_26655</name>
</gene>
<dbReference type="Pfam" id="PF08240">
    <property type="entry name" value="ADH_N"/>
    <property type="match status" value="1"/>
</dbReference>
<feature type="domain" description="Alcohol dehydrogenase-like N-terminal" evidence="7">
    <location>
        <begin position="20"/>
        <end position="78"/>
    </location>
</feature>
<keyword evidence="9" id="KW-1185">Reference proteome</keyword>
<comment type="caution">
    <text evidence="8">The sequence shown here is derived from an EMBL/GenBank/DDBJ whole genome shotgun (WGS) entry which is preliminary data.</text>
</comment>
<sequence>MVLEPGGPRLDPGPPERPPGEHAVRVRIELAGVCRSDLKEVAGSRYGVSQFGHELVGVVEESTVPALPPGQRVTLDPNVAIERSTGFATTMWAAGPAERLSTALPAVQRHIPARTLVFTEPLACARHCLSSAARHADRDLAGVRLGVLGAGVAGVLIAALARTMGLDVVLTNRTSDRRAFLRERGIVDVPIGPMTSVPTGALDVAIVATSFVHPDVLREALRMTAPGGLLLLYGGTAPGDALPGLECDLDAVRRRESIVTTRWQGREVRIAGSYGTVRADFEAALGDLAGPAIAPDRIERMIARQVGLPELPRVLREQTTGRHLGKTLVVP</sequence>
<evidence type="ECO:0000313" key="8">
    <source>
        <dbReference type="EMBL" id="MQS15748.1"/>
    </source>
</evidence>
<evidence type="ECO:0000313" key="9">
    <source>
        <dbReference type="Proteomes" id="UP000450000"/>
    </source>
</evidence>
<proteinExistence type="inferred from homology"/>
<keyword evidence="3" id="KW-0479">Metal-binding</keyword>
<dbReference type="PANTHER" id="PTHR43350">
    <property type="entry name" value="NAD-DEPENDENT ALCOHOL DEHYDROGENASE"/>
    <property type="match status" value="1"/>
</dbReference>
<dbReference type="AlphaFoldDB" id="A0A6N7KZQ3"/>
<dbReference type="InterPro" id="IPR011032">
    <property type="entry name" value="GroES-like_sf"/>
</dbReference>
<dbReference type="Gene3D" id="3.90.180.10">
    <property type="entry name" value="Medium-chain alcohol dehydrogenases, catalytic domain"/>
    <property type="match status" value="2"/>
</dbReference>
<dbReference type="InterPro" id="IPR036291">
    <property type="entry name" value="NAD(P)-bd_dom_sf"/>
</dbReference>
<evidence type="ECO:0000256" key="3">
    <source>
        <dbReference type="ARBA" id="ARBA00022723"/>
    </source>
</evidence>